<accession>A0ABQ7MR02</accession>
<dbReference type="EMBL" id="JADBGQ010000004">
    <property type="protein sequence ID" value="KAG5401146.1"/>
    <property type="molecule type" value="Genomic_DNA"/>
</dbReference>
<sequence>MSFFDRQAVKFHKQLEAIRGGDPRVVVATGINPKFEGGNTKVGMLGYDQFQPMFVVKSQYSSMNLNSKNIKSKGACDIVFLISRSIV</sequence>
<evidence type="ECO:0000313" key="1">
    <source>
        <dbReference type="EMBL" id="KAG5401146.1"/>
    </source>
</evidence>
<dbReference type="Proteomes" id="UP000823674">
    <property type="component" value="Chromosome A04"/>
</dbReference>
<comment type="caution">
    <text evidence="1">The sequence shown here is derived from an EMBL/GenBank/DDBJ whole genome shotgun (WGS) entry which is preliminary data.</text>
</comment>
<gene>
    <name evidence="1" type="primary">A04g505830.1_BraROA</name>
    <name evidence="1" type="ORF">IGI04_015753</name>
</gene>
<evidence type="ECO:0000313" key="2">
    <source>
        <dbReference type="Proteomes" id="UP000823674"/>
    </source>
</evidence>
<keyword evidence="2" id="KW-1185">Reference proteome</keyword>
<reference evidence="1 2" key="1">
    <citation type="submission" date="2021-03" db="EMBL/GenBank/DDBJ databases">
        <authorList>
            <person name="King G.J."/>
            <person name="Bancroft I."/>
            <person name="Baten A."/>
            <person name="Bloomfield J."/>
            <person name="Borpatragohain P."/>
            <person name="He Z."/>
            <person name="Irish N."/>
            <person name="Irwin J."/>
            <person name="Liu K."/>
            <person name="Mauleon R.P."/>
            <person name="Moore J."/>
            <person name="Morris R."/>
            <person name="Ostergaard L."/>
            <person name="Wang B."/>
            <person name="Wells R."/>
        </authorList>
    </citation>
    <scope>NUCLEOTIDE SEQUENCE [LARGE SCALE GENOMIC DNA]</scope>
    <source>
        <strain evidence="1">R-o-18</strain>
        <tissue evidence="1">Leaf</tissue>
    </source>
</reference>
<organism evidence="1 2">
    <name type="scientific">Brassica rapa subsp. trilocularis</name>
    <dbReference type="NCBI Taxonomy" id="1813537"/>
    <lineage>
        <taxon>Eukaryota</taxon>
        <taxon>Viridiplantae</taxon>
        <taxon>Streptophyta</taxon>
        <taxon>Embryophyta</taxon>
        <taxon>Tracheophyta</taxon>
        <taxon>Spermatophyta</taxon>
        <taxon>Magnoliopsida</taxon>
        <taxon>eudicotyledons</taxon>
        <taxon>Gunneridae</taxon>
        <taxon>Pentapetalae</taxon>
        <taxon>rosids</taxon>
        <taxon>malvids</taxon>
        <taxon>Brassicales</taxon>
        <taxon>Brassicaceae</taxon>
        <taxon>Brassiceae</taxon>
        <taxon>Brassica</taxon>
    </lineage>
</organism>
<name>A0ABQ7MR02_BRACM</name>
<protein>
    <submittedName>
        <fullName evidence="1">Uncharacterized protein</fullName>
    </submittedName>
</protein>
<proteinExistence type="predicted"/>